<dbReference type="PANTHER" id="PTHR30055:SF183">
    <property type="entry name" value="NUCLEOID OCCLUSION FACTOR SLMA"/>
    <property type="match status" value="1"/>
</dbReference>
<dbReference type="EMBL" id="SJZB01000042">
    <property type="protein sequence ID" value="TCJ12996.1"/>
    <property type="molecule type" value="Genomic_DNA"/>
</dbReference>
<dbReference type="PANTHER" id="PTHR30055">
    <property type="entry name" value="HTH-TYPE TRANSCRIPTIONAL REGULATOR RUTR"/>
    <property type="match status" value="1"/>
</dbReference>
<protein>
    <submittedName>
        <fullName evidence="5">Nucleoid occlusion factor SlmA</fullName>
    </submittedName>
</protein>
<feature type="domain" description="HTH tetR-type" evidence="4">
    <location>
        <begin position="1"/>
        <end position="48"/>
    </location>
</feature>
<dbReference type="SUPFAM" id="SSF48498">
    <property type="entry name" value="Tetracyclin repressor-like, C-terminal domain"/>
    <property type="match status" value="1"/>
</dbReference>
<keyword evidence="6" id="KW-1185">Reference proteome</keyword>
<dbReference type="GO" id="GO:0000976">
    <property type="term" value="F:transcription cis-regulatory region binding"/>
    <property type="evidence" value="ECO:0007669"/>
    <property type="project" value="TreeGrafter"/>
</dbReference>
<feature type="DNA-binding region" description="H-T-H motif" evidence="3">
    <location>
        <begin position="11"/>
        <end position="30"/>
    </location>
</feature>
<dbReference type="AlphaFoldDB" id="A0A4V6NAX9"/>
<evidence type="ECO:0000256" key="3">
    <source>
        <dbReference type="PROSITE-ProRule" id="PRU00335"/>
    </source>
</evidence>
<proteinExistence type="predicted"/>
<evidence type="ECO:0000259" key="4">
    <source>
        <dbReference type="PROSITE" id="PS50977"/>
    </source>
</evidence>
<sequence length="188" mass="19947">MLEAPQAEKITTAALAARLGVSEAALYRHFASKAQMYEGLIEFIETTLFGLINRIGADEAAGAESVLAMAKVLLAFAEKNRGMCRVLTGEVLVNENPRLQARVNQLLDRIEVSLKQAVRIAAGRGGLAADLDAGAAANLVLAWVQGRWQQFVKSGFARVPTEQLVAQWGLLARAFSASTPGSPGPSSA</sequence>
<dbReference type="InterPro" id="IPR001647">
    <property type="entry name" value="HTH_TetR"/>
</dbReference>
<dbReference type="InterPro" id="IPR036271">
    <property type="entry name" value="Tet_transcr_reg_TetR-rel_C_sf"/>
</dbReference>
<dbReference type="Pfam" id="PF00440">
    <property type="entry name" value="TetR_N"/>
    <property type="match status" value="1"/>
</dbReference>
<reference evidence="5 6" key="1">
    <citation type="submission" date="2019-03" db="EMBL/GenBank/DDBJ databases">
        <title>Genome sequence of Thiobacillaceae bacterium LSR1, a sulfur-oxidizing bacterium isolated from freshwater sediment.</title>
        <authorList>
            <person name="Li S."/>
        </authorList>
    </citation>
    <scope>NUCLEOTIDE SEQUENCE [LARGE SCALE GENOMIC DNA]</scope>
    <source>
        <strain evidence="5 6">LSR1</strain>
    </source>
</reference>
<name>A0A4V6NAX9_9PROT</name>
<comment type="caution">
    <text evidence="5">The sequence shown here is derived from an EMBL/GenBank/DDBJ whole genome shotgun (WGS) entry which is preliminary data.</text>
</comment>
<dbReference type="SUPFAM" id="SSF46689">
    <property type="entry name" value="Homeodomain-like"/>
    <property type="match status" value="1"/>
</dbReference>
<dbReference type="OrthoDB" id="9179041at2"/>
<organism evidence="5 6">
    <name type="scientific">Parasulfuritortus cantonensis</name>
    <dbReference type="NCBI Taxonomy" id="2528202"/>
    <lineage>
        <taxon>Bacteria</taxon>
        <taxon>Pseudomonadati</taxon>
        <taxon>Pseudomonadota</taxon>
        <taxon>Betaproteobacteria</taxon>
        <taxon>Nitrosomonadales</taxon>
        <taxon>Thiobacillaceae</taxon>
        <taxon>Parasulfuritortus</taxon>
    </lineage>
</organism>
<dbReference type="PROSITE" id="PS50977">
    <property type="entry name" value="HTH_TETR_2"/>
    <property type="match status" value="1"/>
</dbReference>
<evidence type="ECO:0000313" key="5">
    <source>
        <dbReference type="EMBL" id="TCJ12996.1"/>
    </source>
</evidence>
<evidence type="ECO:0000256" key="1">
    <source>
        <dbReference type="ARBA" id="ARBA00023054"/>
    </source>
</evidence>
<gene>
    <name evidence="5" type="primary">slmA</name>
    <name evidence="5" type="ORF">EZJ19_11625</name>
</gene>
<dbReference type="InterPro" id="IPR050109">
    <property type="entry name" value="HTH-type_TetR-like_transc_reg"/>
</dbReference>
<accession>A0A4V6NAX9</accession>
<dbReference type="NCBIfam" id="NF007015">
    <property type="entry name" value="PRK09480.1"/>
    <property type="match status" value="1"/>
</dbReference>
<dbReference type="InterPro" id="IPR009057">
    <property type="entry name" value="Homeodomain-like_sf"/>
</dbReference>
<dbReference type="Gene3D" id="1.10.357.10">
    <property type="entry name" value="Tetracycline Repressor, domain 2"/>
    <property type="match status" value="1"/>
</dbReference>
<dbReference type="Pfam" id="PF22276">
    <property type="entry name" value="SlmA-like_C"/>
    <property type="match status" value="1"/>
</dbReference>
<keyword evidence="1" id="KW-0175">Coiled coil</keyword>
<dbReference type="Proteomes" id="UP000295443">
    <property type="component" value="Unassembled WGS sequence"/>
</dbReference>
<dbReference type="GO" id="GO:0003700">
    <property type="term" value="F:DNA-binding transcription factor activity"/>
    <property type="evidence" value="ECO:0007669"/>
    <property type="project" value="TreeGrafter"/>
</dbReference>
<evidence type="ECO:0000313" key="6">
    <source>
        <dbReference type="Proteomes" id="UP000295443"/>
    </source>
</evidence>
<dbReference type="InterPro" id="IPR054580">
    <property type="entry name" value="SlmA-like_C"/>
</dbReference>
<keyword evidence="2 3" id="KW-0238">DNA-binding</keyword>
<evidence type="ECO:0000256" key="2">
    <source>
        <dbReference type="ARBA" id="ARBA00023125"/>
    </source>
</evidence>